<dbReference type="AlphaFoldDB" id="A0AAE1MQ79"/>
<dbReference type="PANTHER" id="PTHR31650">
    <property type="entry name" value="O-ACYLTRANSFERASE (WSD1-LIKE) FAMILY PROTEIN"/>
    <property type="match status" value="1"/>
</dbReference>
<gene>
    <name evidence="2" type="ORF">QN277_017201</name>
</gene>
<dbReference type="GO" id="GO:0019432">
    <property type="term" value="P:triglyceride biosynthetic process"/>
    <property type="evidence" value="ECO:0007669"/>
    <property type="project" value="TreeGrafter"/>
</dbReference>
<dbReference type="GO" id="GO:0005886">
    <property type="term" value="C:plasma membrane"/>
    <property type="evidence" value="ECO:0007669"/>
    <property type="project" value="TreeGrafter"/>
</dbReference>
<dbReference type="Proteomes" id="UP001293593">
    <property type="component" value="Unassembled WGS sequence"/>
</dbReference>
<sequence>MQFIRWQLPYRIPYNTTLTFSNVAGPVEEISFCGPVTFLAATVYGHPHALTLHFLSYMNKMTISVAVEPSLIPDPHLLCDDLEASLKQITAVMSRKLSFLFKLLLLVRITNPILLSGPCSFVYEQPTYFVFTVWYVCFTDVI</sequence>
<reference evidence="2" key="1">
    <citation type="submission" date="2023-10" db="EMBL/GenBank/DDBJ databases">
        <title>Chromosome-level genome of the transformable northern wattle, Acacia crassicarpa.</title>
        <authorList>
            <person name="Massaro I."/>
            <person name="Sinha N.R."/>
            <person name="Poethig S."/>
            <person name="Leichty A.R."/>
        </authorList>
    </citation>
    <scope>NUCLEOTIDE SEQUENCE</scope>
    <source>
        <strain evidence="2">Acra3RX</strain>
        <tissue evidence="2">Leaf</tissue>
    </source>
</reference>
<dbReference type="InterPro" id="IPR009721">
    <property type="entry name" value="O-acyltransferase_WSD1_C"/>
</dbReference>
<evidence type="ECO:0000313" key="3">
    <source>
        <dbReference type="Proteomes" id="UP001293593"/>
    </source>
</evidence>
<organism evidence="2 3">
    <name type="scientific">Acacia crassicarpa</name>
    <name type="common">northern wattle</name>
    <dbReference type="NCBI Taxonomy" id="499986"/>
    <lineage>
        <taxon>Eukaryota</taxon>
        <taxon>Viridiplantae</taxon>
        <taxon>Streptophyta</taxon>
        <taxon>Embryophyta</taxon>
        <taxon>Tracheophyta</taxon>
        <taxon>Spermatophyta</taxon>
        <taxon>Magnoliopsida</taxon>
        <taxon>eudicotyledons</taxon>
        <taxon>Gunneridae</taxon>
        <taxon>Pentapetalae</taxon>
        <taxon>rosids</taxon>
        <taxon>fabids</taxon>
        <taxon>Fabales</taxon>
        <taxon>Fabaceae</taxon>
        <taxon>Caesalpinioideae</taxon>
        <taxon>mimosoid clade</taxon>
        <taxon>Acacieae</taxon>
        <taxon>Acacia</taxon>
    </lineage>
</organism>
<accession>A0AAE1MQ79</accession>
<comment type="caution">
    <text evidence="2">The sequence shown here is derived from an EMBL/GenBank/DDBJ whole genome shotgun (WGS) entry which is preliminary data.</text>
</comment>
<name>A0AAE1MQ79_9FABA</name>
<evidence type="ECO:0000259" key="1">
    <source>
        <dbReference type="Pfam" id="PF06974"/>
    </source>
</evidence>
<dbReference type="PANTHER" id="PTHR31650:SF1">
    <property type="entry name" value="WAX ESTER SYNTHASE_DIACYLGLYCEROL ACYLTRANSFERASE 4-RELATED"/>
    <property type="match status" value="1"/>
</dbReference>
<protein>
    <recommendedName>
        <fullName evidence="1">O-acyltransferase WSD1 C-terminal domain-containing protein</fullName>
    </recommendedName>
</protein>
<feature type="domain" description="O-acyltransferase WSD1 C-terminal" evidence="1">
    <location>
        <begin position="9"/>
        <end position="89"/>
    </location>
</feature>
<dbReference type="GO" id="GO:0008374">
    <property type="term" value="F:O-acyltransferase activity"/>
    <property type="evidence" value="ECO:0007669"/>
    <property type="project" value="InterPro"/>
</dbReference>
<keyword evidence="3" id="KW-1185">Reference proteome</keyword>
<proteinExistence type="predicted"/>
<dbReference type="Pfam" id="PF06974">
    <property type="entry name" value="WS_DGAT_C"/>
    <property type="match status" value="1"/>
</dbReference>
<dbReference type="InterPro" id="IPR045034">
    <property type="entry name" value="O-acyltransferase_WSD1-like"/>
</dbReference>
<evidence type="ECO:0000313" key="2">
    <source>
        <dbReference type="EMBL" id="KAK4273894.1"/>
    </source>
</evidence>
<dbReference type="EMBL" id="JAWXYG010000004">
    <property type="protein sequence ID" value="KAK4273894.1"/>
    <property type="molecule type" value="Genomic_DNA"/>
</dbReference>